<name>A0ABW3H8D8_9SPHN</name>
<dbReference type="RefSeq" id="WP_264944981.1">
    <property type="nucleotide sequence ID" value="NZ_JAPDRA010000006.1"/>
</dbReference>
<organism evidence="1 2">
    <name type="scientific">Sphingomonas canadensis</name>
    <dbReference type="NCBI Taxonomy" id="1219257"/>
    <lineage>
        <taxon>Bacteria</taxon>
        <taxon>Pseudomonadati</taxon>
        <taxon>Pseudomonadota</taxon>
        <taxon>Alphaproteobacteria</taxon>
        <taxon>Sphingomonadales</taxon>
        <taxon>Sphingomonadaceae</taxon>
        <taxon>Sphingomonas</taxon>
    </lineage>
</organism>
<accession>A0ABW3H8D8</accession>
<evidence type="ECO:0000313" key="2">
    <source>
        <dbReference type="Proteomes" id="UP001596977"/>
    </source>
</evidence>
<proteinExistence type="predicted"/>
<keyword evidence="2" id="KW-1185">Reference proteome</keyword>
<sequence>MSKSVPHLFADVTALLEDLHGVAVEGQRRDNPPEVQLALAASLRPGIVRLDKALIAIGAGVGKKL</sequence>
<gene>
    <name evidence="1" type="ORF">ACFQ1E_13020</name>
</gene>
<evidence type="ECO:0000313" key="1">
    <source>
        <dbReference type="EMBL" id="MFD0947264.1"/>
    </source>
</evidence>
<comment type="caution">
    <text evidence="1">The sequence shown here is derived from an EMBL/GenBank/DDBJ whole genome shotgun (WGS) entry which is preliminary data.</text>
</comment>
<reference evidence="2" key="1">
    <citation type="journal article" date="2019" name="Int. J. Syst. Evol. Microbiol.">
        <title>The Global Catalogue of Microorganisms (GCM) 10K type strain sequencing project: providing services to taxonomists for standard genome sequencing and annotation.</title>
        <authorList>
            <consortium name="The Broad Institute Genomics Platform"/>
            <consortium name="The Broad Institute Genome Sequencing Center for Infectious Disease"/>
            <person name="Wu L."/>
            <person name="Ma J."/>
        </authorList>
    </citation>
    <scope>NUCLEOTIDE SEQUENCE [LARGE SCALE GENOMIC DNA]</scope>
    <source>
        <strain evidence="2">CCUG 62982</strain>
    </source>
</reference>
<dbReference type="Proteomes" id="UP001596977">
    <property type="component" value="Unassembled WGS sequence"/>
</dbReference>
<dbReference type="EMBL" id="JBHTJG010000006">
    <property type="protein sequence ID" value="MFD0947264.1"/>
    <property type="molecule type" value="Genomic_DNA"/>
</dbReference>
<protein>
    <submittedName>
        <fullName evidence="1">Uncharacterized protein</fullName>
    </submittedName>
</protein>